<evidence type="ECO:0000313" key="2">
    <source>
        <dbReference type="EMBL" id="KAE8664745.1"/>
    </source>
</evidence>
<feature type="region of interest" description="Disordered" evidence="1">
    <location>
        <begin position="341"/>
        <end position="360"/>
    </location>
</feature>
<feature type="compositionally biased region" description="Polar residues" evidence="1">
    <location>
        <begin position="521"/>
        <end position="542"/>
    </location>
</feature>
<protein>
    <submittedName>
        <fullName evidence="2">Eukaryotic release factor 1 (ERF1) family protein isoform 1</fullName>
    </submittedName>
</protein>
<dbReference type="Proteomes" id="UP000436088">
    <property type="component" value="Unassembled WGS sequence"/>
</dbReference>
<dbReference type="EMBL" id="VEPZ02001641">
    <property type="protein sequence ID" value="KAE8664745.1"/>
    <property type="molecule type" value="Genomic_DNA"/>
</dbReference>
<comment type="caution">
    <text evidence="2">The sequence shown here is derived from an EMBL/GenBank/DDBJ whole genome shotgun (WGS) entry which is preliminary data.</text>
</comment>
<accession>A0A6A2XBT9</accession>
<name>A0A6A2XBT9_HIBSY</name>
<proteinExistence type="predicted"/>
<dbReference type="PANTHER" id="PTHR37198">
    <property type="entry name" value="NUCLEOLIN"/>
    <property type="match status" value="1"/>
</dbReference>
<keyword evidence="3" id="KW-1185">Reference proteome</keyword>
<feature type="compositionally biased region" description="Basic and acidic residues" evidence="1">
    <location>
        <begin position="237"/>
        <end position="264"/>
    </location>
</feature>
<evidence type="ECO:0000313" key="3">
    <source>
        <dbReference type="Proteomes" id="UP000436088"/>
    </source>
</evidence>
<feature type="region of interest" description="Disordered" evidence="1">
    <location>
        <begin position="499"/>
        <end position="544"/>
    </location>
</feature>
<feature type="compositionally biased region" description="Basic and acidic residues" evidence="1">
    <location>
        <begin position="212"/>
        <end position="225"/>
    </location>
</feature>
<dbReference type="AlphaFoldDB" id="A0A6A2XBT9"/>
<feature type="compositionally biased region" description="Basic residues" evidence="1">
    <location>
        <begin position="226"/>
        <end position="236"/>
    </location>
</feature>
<feature type="region of interest" description="Disordered" evidence="1">
    <location>
        <begin position="212"/>
        <end position="295"/>
    </location>
</feature>
<gene>
    <name evidence="2" type="ORF">F3Y22_tig00112738pilonHSYRG00248</name>
</gene>
<sequence>MDDPESEWEIKESSSTDGKLRWVVRLGRKILVTGIVVSSAPLILPPIMAVSAIGLVCSVPYGVLLVSYACTRTLMSWLLPMPSPPAPLLLQYGKSFNGDDELIEDRIELIYKGHEALENGAENDGKESVQQADEIAEETGYDKDDLNERTSECFEEVKEMTGLEVEQPIIEESQNKQPAGIKALVEGDDKCANNIEKETLLGYENVDEKEELARDMGKDENVDAPRKRRKKTKSKRGSFERYRKEGTSFHPAEVKQGVEKEQVDSKLTMSEGDEGTSRRKHEQLLMEESLTEQPVDDKVIGARGNLKGRENDKETPLDVQNVPVQLFQAIDVEENEKLIGTTGEQSNEEEYVKDGSMSEQPMEEACKIVVEFEGDGKNDINMENETPFQMKMADIHVTQSTDIVEDEELVRESRGLLEKIRDGRNKSEEMDVEKRAQSMGSVCETAQDDSIAKWLTVESDTVVGGRQAEDVKPNYQLNKVNEDVVLSYENEREINEEQGVGLLGKASTDSLQDSPPEVNTEESWPSSTYSVHQEASDSSDLPVSTKAEGAEGIRVSAENAIDVASDEAIQHEENIWEQMNILRTIVGYKAEQKETCIEELKALYLFTGIEPPASLSNDSCDLGEVDVKLGFLKSVVGVK</sequence>
<organism evidence="2 3">
    <name type="scientific">Hibiscus syriacus</name>
    <name type="common">Rose of Sharon</name>
    <dbReference type="NCBI Taxonomy" id="106335"/>
    <lineage>
        <taxon>Eukaryota</taxon>
        <taxon>Viridiplantae</taxon>
        <taxon>Streptophyta</taxon>
        <taxon>Embryophyta</taxon>
        <taxon>Tracheophyta</taxon>
        <taxon>Spermatophyta</taxon>
        <taxon>Magnoliopsida</taxon>
        <taxon>eudicotyledons</taxon>
        <taxon>Gunneridae</taxon>
        <taxon>Pentapetalae</taxon>
        <taxon>rosids</taxon>
        <taxon>malvids</taxon>
        <taxon>Malvales</taxon>
        <taxon>Malvaceae</taxon>
        <taxon>Malvoideae</taxon>
        <taxon>Hibiscus</taxon>
    </lineage>
</organism>
<reference evidence="2" key="1">
    <citation type="submission" date="2019-09" db="EMBL/GenBank/DDBJ databases">
        <title>Draft genome information of white flower Hibiscus syriacus.</title>
        <authorList>
            <person name="Kim Y.-M."/>
        </authorList>
    </citation>
    <scope>NUCLEOTIDE SEQUENCE [LARGE SCALE GENOMIC DNA]</scope>
    <source>
        <strain evidence="2">YM2019G1</strain>
    </source>
</reference>
<dbReference type="PANTHER" id="PTHR37198:SF1">
    <property type="entry name" value="NUCLEOLIN"/>
    <property type="match status" value="1"/>
</dbReference>
<evidence type="ECO:0000256" key="1">
    <source>
        <dbReference type="SAM" id="MobiDB-lite"/>
    </source>
</evidence>